<dbReference type="CDD" id="cd00108">
    <property type="entry name" value="KR"/>
    <property type="match status" value="1"/>
</dbReference>
<dbReference type="GO" id="GO:0006508">
    <property type="term" value="P:proteolysis"/>
    <property type="evidence" value="ECO:0007669"/>
    <property type="project" value="TreeGrafter"/>
</dbReference>
<dbReference type="AlphaFoldDB" id="A0A8C9QG99"/>
<keyword evidence="3" id="KW-0677">Repeat</keyword>
<dbReference type="PANTHER" id="PTHR24261">
    <property type="entry name" value="PLASMINOGEN-RELATED"/>
    <property type="match status" value="1"/>
</dbReference>
<evidence type="ECO:0000256" key="1">
    <source>
        <dbReference type="ARBA" id="ARBA00022572"/>
    </source>
</evidence>
<dbReference type="GO" id="GO:0004175">
    <property type="term" value="F:endopeptidase activity"/>
    <property type="evidence" value="ECO:0007669"/>
    <property type="project" value="TreeGrafter"/>
</dbReference>
<name>A0A8C9QG99_SPEDA</name>
<dbReference type="InterPro" id="IPR050759">
    <property type="entry name" value="Serine_protease_kringle"/>
</dbReference>
<dbReference type="Pfam" id="PF00051">
    <property type="entry name" value="Kringle"/>
    <property type="match status" value="1"/>
</dbReference>
<dbReference type="SUPFAM" id="SSF57440">
    <property type="entry name" value="Kringle-like"/>
    <property type="match status" value="1"/>
</dbReference>
<evidence type="ECO:0000313" key="7">
    <source>
        <dbReference type="Ensembl" id="ENSSDAP00000020982.1"/>
    </source>
</evidence>
<evidence type="ECO:0000313" key="8">
    <source>
        <dbReference type="Proteomes" id="UP000694422"/>
    </source>
</evidence>
<protein>
    <recommendedName>
        <fullName evidence="6">Kringle domain-containing protein</fullName>
    </recommendedName>
</protein>
<keyword evidence="4" id="KW-1015">Disulfide bond</keyword>
<accession>A0A8C9QG99</accession>
<dbReference type="Gene3D" id="2.40.20.10">
    <property type="entry name" value="Plasminogen Kringle 4"/>
    <property type="match status" value="1"/>
</dbReference>
<dbReference type="GO" id="GO:0005615">
    <property type="term" value="C:extracellular space"/>
    <property type="evidence" value="ECO:0007669"/>
    <property type="project" value="TreeGrafter"/>
</dbReference>
<proteinExistence type="predicted"/>
<evidence type="ECO:0000256" key="3">
    <source>
        <dbReference type="ARBA" id="ARBA00022737"/>
    </source>
</evidence>
<dbReference type="InterPro" id="IPR000001">
    <property type="entry name" value="Kringle"/>
</dbReference>
<evidence type="ECO:0000259" key="6">
    <source>
        <dbReference type="PROSITE" id="PS50070"/>
    </source>
</evidence>
<dbReference type="Proteomes" id="UP000694422">
    <property type="component" value="Unplaced"/>
</dbReference>
<keyword evidence="2" id="KW-0732">Signal</keyword>
<dbReference type="PROSITE" id="PS50070">
    <property type="entry name" value="KRINGLE_2"/>
    <property type="match status" value="1"/>
</dbReference>
<reference evidence="7" key="1">
    <citation type="submission" date="2025-08" db="UniProtKB">
        <authorList>
            <consortium name="Ensembl"/>
        </authorList>
    </citation>
    <scope>IDENTIFICATION</scope>
</reference>
<sequence length="100" mass="11569">WGSPETGPPKNLKQKLPFWTPKHYEGKISKTMSGIECQAWDSQTPHAHGYIPSKFPNKNLKMNYCRNPDGEPHNDEKGPWCYTVDPEKRFEYCDIPECEG</sequence>
<dbReference type="InterPro" id="IPR038178">
    <property type="entry name" value="Kringle_sf"/>
</dbReference>
<organism evidence="7 8">
    <name type="scientific">Spermophilus dauricus</name>
    <name type="common">Daurian ground squirrel</name>
    <dbReference type="NCBI Taxonomy" id="99837"/>
    <lineage>
        <taxon>Eukaryota</taxon>
        <taxon>Metazoa</taxon>
        <taxon>Chordata</taxon>
        <taxon>Craniata</taxon>
        <taxon>Vertebrata</taxon>
        <taxon>Euteleostomi</taxon>
        <taxon>Mammalia</taxon>
        <taxon>Eutheria</taxon>
        <taxon>Euarchontoglires</taxon>
        <taxon>Glires</taxon>
        <taxon>Rodentia</taxon>
        <taxon>Sciuromorpha</taxon>
        <taxon>Sciuridae</taxon>
        <taxon>Xerinae</taxon>
        <taxon>Marmotini</taxon>
        <taxon>Spermophilus</taxon>
    </lineage>
</organism>
<reference evidence="7" key="2">
    <citation type="submission" date="2025-09" db="UniProtKB">
        <authorList>
            <consortium name="Ensembl"/>
        </authorList>
    </citation>
    <scope>IDENTIFICATION</scope>
</reference>
<dbReference type="PRINTS" id="PR00018">
    <property type="entry name" value="KRINGLE"/>
</dbReference>
<dbReference type="Ensembl" id="ENSSDAT00000023973.1">
    <property type="protein sequence ID" value="ENSSDAP00000020982.1"/>
    <property type="gene ID" value="ENSSDAG00000019097.1"/>
</dbReference>
<dbReference type="SMART" id="SM00130">
    <property type="entry name" value="KR"/>
    <property type="match status" value="1"/>
</dbReference>
<dbReference type="GO" id="GO:0005102">
    <property type="term" value="F:signaling receptor binding"/>
    <property type="evidence" value="ECO:0007669"/>
    <property type="project" value="TreeGrafter"/>
</dbReference>
<dbReference type="InterPro" id="IPR013806">
    <property type="entry name" value="Kringle-like"/>
</dbReference>
<evidence type="ECO:0000256" key="2">
    <source>
        <dbReference type="ARBA" id="ARBA00022729"/>
    </source>
</evidence>
<dbReference type="PANTHER" id="PTHR24261:SF13">
    <property type="entry name" value="PLASMINOGEN"/>
    <property type="match status" value="1"/>
</dbReference>
<dbReference type="FunFam" id="2.40.20.10:FF:000004">
    <property type="entry name" value="Hepatocyte growth factor"/>
    <property type="match status" value="1"/>
</dbReference>
<keyword evidence="1 5" id="KW-0420">Kringle</keyword>
<keyword evidence="8" id="KW-1185">Reference proteome</keyword>
<comment type="caution">
    <text evidence="5">Lacks conserved residue(s) required for the propagation of feature annotation.</text>
</comment>
<evidence type="ECO:0000256" key="5">
    <source>
        <dbReference type="PROSITE-ProRule" id="PRU00121"/>
    </source>
</evidence>
<feature type="domain" description="Kringle" evidence="6">
    <location>
        <begin position="22"/>
        <end position="98"/>
    </location>
</feature>
<evidence type="ECO:0000256" key="4">
    <source>
        <dbReference type="ARBA" id="ARBA00023157"/>
    </source>
</evidence>